<sequence>MNNIPIFEAVFNSDDEIQLISFVDKPAIETNFVAFSNEKERQYFNEDQQIIVSPVMIPDKMIYRFNDEIGGFYTFFSKDNIEKIRYQYAKDGNFNNANLNHKDSIDGIIMLESWIKEFDNDKSSEYGFTDLPVGTWFVKYKVDNIEVWNKIKNKEINGLSIEGYISYEQFHNKEVKKVSYSDKLLTIFNKKPIKKFNDILIEYFSNCGITEEKFLEEFAQADLIPHKEGDILPKDSKAGRTFYKYVGPNAERDFCRQLISLNRLYTFDEIKQAKSLSVNAGFGPNGTSTYDIWFYKGGPNCKHYWQKVYATLRSQQSKGPAVGKAGTPMKDQPNHGYLKASEEQFEIKPLAGETKDEYIGRCVGIEVSNGMESSQAAAICYTKWDNK</sequence>
<proteinExistence type="predicted"/>
<feature type="domain" description="Phage-like element PBSX protein XkdF" evidence="1">
    <location>
        <begin position="46"/>
        <end position="164"/>
    </location>
</feature>
<evidence type="ECO:0000313" key="2">
    <source>
        <dbReference type="EMBL" id="CAB4154559.1"/>
    </source>
</evidence>
<organism evidence="2">
    <name type="scientific">uncultured Caudovirales phage</name>
    <dbReference type="NCBI Taxonomy" id="2100421"/>
    <lineage>
        <taxon>Viruses</taxon>
        <taxon>Duplodnaviria</taxon>
        <taxon>Heunggongvirae</taxon>
        <taxon>Uroviricota</taxon>
        <taxon>Caudoviricetes</taxon>
        <taxon>Peduoviridae</taxon>
        <taxon>Maltschvirus</taxon>
        <taxon>Maltschvirus maltsch</taxon>
    </lineage>
</organism>
<evidence type="ECO:0000259" key="1">
    <source>
        <dbReference type="Pfam" id="PF14550"/>
    </source>
</evidence>
<accession>A0A6J5N616</accession>
<dbReference type="Pfam" id="PF14550">
    <property type="entry name" value="Peptidase_S78_2"/>
    <property type="match status" value="1"/>
</dbReference>
<protein>
    <submittedName>
        <fullName evidence="2">Phage-like element PBSX protein, XkdF</fullName>
    </submittedName>
</protein>
<dbReference type="InterPro" id="IPR027924">
    <property type="entry name" value="XkdF"/>
</dbReference>
<dbReference type="EMBL" id="LR796618">
    <property type="protein sequence ID" value="CAB4154559.1"/>
    <property type="molecule type" value="Genomic_DNA"/>
</dbReference>
<gene>
    <name evidence="2" type="ORF">UFOVP648_15</name>
</gene>
<name>A0A6J5N616_9CAUD</name>
<reference evidence="2" key="1">
    <citation type="submission" date="2020-04" db="EMBL/GenBank/DDBJ databases">
        <authorList>
            <person name="Chiriac C."/>
            <person name="Salcher M."/>
            <person name="Ghai R."/>
            <person name="Kavagutti S V."/>
        </authorList>
    </citation>
    <scope>NUCLEOTIDE SEQUENCE</scope>
</reference>